<comment type="caution">
    <text evidence="6">The sequence shown here is derived from an EMBL/GenBank/DDBJ whole genome shotgun (WGS) entry which is preliminary data.</text>
</comment>
<protein>
    <submittedName>
        <fullName evidence="6">FAD-dependent oxidoreductase</fullName>
    </submittedName>
</protein>
<dbReference type="EMBL" id="VXPY01000069">
    <property type="protein sequence ID" value="MYD90582.1"/>
    <property type="molecule type" value="Genomic_DNA"/>
</dbReference>
<organism evidence="6">
    <name type="scientific">Caldilineaceae bacterium SB0662_bin_9</name>
    <dbReference type="NCBI Taxonomy" id="2605258"/>
    <lineage>
        <taxon>Bacteria</taxon>
        <taxon>Bacillati</taxon>
        <taxon>Chloroflexota</taxon>
        <taxon>Caldilineae</taxon>
        <taxon>Caldilineales</taxon>
        <taxon>Caldilineaceae</taxon>
    </lineage>
</organism>
<dbReference type="PANTHER" id="PTHR10961">
    <property type="entry name" value="PEROXISOMAL SARCOSINE OXIDASE"/>
    <property type="match status" value="1"/>
</dbReference>
<evidence type="ECO:0000313" key="6">
    <source>
        <dbReference type="EMBL" id="MYD90582.1"/>
    </source>
</evidence>
<dbReference type="GO" id="GO:0008115">
    <property type="term" value="F:sarcosine oxidase activity"/>
    <property type="evidence" value="ECO:0007669"/>
    <property type="project" value="TreeGrafter"/>
</dbReference>
<evidence type="ECO:0000259" key="5">
    <source>
        <dbReference type="Pfam" id="PF01266"/>
    </source>
</evidence>
<keyword evidence="2" id="KW-0285">Flavoprotein</keyword>
<dbReference type="InterPro" id="IPR036188">
    <property type="entry name" value="FAD/NAD-bd_sf"/>
</dbReference>
<sequence length="396" mass="43918">MTSNILIAGAGAFGLSAALALTERGHRVAIVDPTGPTSHSQAASRDISKIVRSEYWSDPAYTELAEAAIDRWREWNDRFGLLYHETGVTLLAPNWEPNSYEAQSLATARKLGKQIQVLDTDEVARRFPMVKEGSLKVGYHNPRGGYAESLKTLRALFQELADQGVDFHVGRMVERPAERGDRCFGFRLTDGGLLEADHMLVCGGAWSGTMVPDVASKTRPTGQPLFHLQVADPAPYTPPNFPAMMLDIANTGIYVLPQHPTQQVVKVGLHTSGRDLDPMRDDRIVTDTETCIMRHMFGKYIPELAAAPVIDSRICLYCDTPDYHFWIDRHPDIDNLTVACGGSGHGFKFMPVLGAIIADAVEGKTNRYHGKFRWHRPLPNKSYHGERRELADLALA</sequence>
<dbReference type="Gene3D" id="3.30.9.10">
    <property type="entry name" value="D-Amino Acid Oxidase, subunit A, domain 2"/>
    <property type="match status" value="1"/>
</dbReference>
<evidence type="ECO:0000256" key="3">
    <source>
        <dbReference type="ARBA" id="ARBA00022827"/>
    </source>
</evidence>
<dbReference type="AlphaFoldDB" id="A0A6B1DV58"/>
<dbReference type="PANTHER" id="PTHR10961:SF46">
    <property type="entry name" value="PEROXISOMAL SARCOSINE OXIDASE"/>
    <property type="match status" value="1"/>
</dbReference>
<reference evidence="6" key="1">
    <citation type="submission" date="2019-09" db="EMBL/GenBank/DDBJ databases">
        <title>Characterisation of the sponge microbiome using genome-centric metagenomics.</title>
        <authorList>
            <person name="Engelberts J.P."/>
            <person name="Robbins S.J."/>
            <person name="De Goeij J.M."/>
            <person name="Aranda M."/>
            <person name="Bell S.C."/>
            <person name="Webster N.S."/>
        </authorList>
    </citation>
    <scope>NUCLEOTIDE SEQUENCE</scope>
    <source>
        <strain evidence="6">SB0662_bin_9</strain>
    </source>
</reference>
<keyword evidence="3" id="KW-0274">FAD</keyword>
<accession>A0A6B1DV58</accession>
<name>A0A6B1DV58_9CHLR</name>
<dbReference type="Gene3D" id="3.50.50.60">
    <property type="entry name" value="FAD/NAD(P)-binding domain"/>
    <property type="match status" value="1"/>
</dbReference>
<dbReference type="InterPro" id="IPR006076">
    <property type="entry name" value="FAD-dep_OxRdtase"/>
</dbReference>
<dbReference type="SUPFAM" id="SSF51905">
    <property type="entry name" value="FAD/NAD(P)-binding domain"/>
    <property type="match status" value="1"/>
</dbReference>
<dbReference type="InterPro" id="IPR045170">
    <property type="entry name" value="MTOX"/>
</dbReference>
<dbReference type="Pfam" id="PF01266">
    <property type="entry name" value="DAO"/>
    <property type="match status" value="1"/>
</dbReference>
<evidence type="ECO:0000256" key="2">
    <source>
        <dbReference type="ARBA" id="ARBA00022630"/>
    </source>
</evidence>
<keyword evidence="4" id="KW-0560">Oxidoreductase</keyword>
<dbReference type="GO" id="GO:0050660">
    <property type="term" value="F:flavin adenine dinucleotide binding"/>
    <property type="evidence" value="ECO:0007669"/>
    <property type="project" value="InterPro"/>
</dbReference>
<comment type="cofactor">
    <cofactor evidence="1">
        <name>FAD</name>
        <dbReference type="ChEBI" id="CHEBI:57692"/>
    </cofactor>
</comment>
<dbReference type="SUPFAM" id="SSF54373">
    <property type="entry name" value="FAD-linked reductases, C-terminal domain"/>
    <property type="match status" value="1"/>
</dbReference>
<evidence type="ECO:0000256" key="1">
    <source>
        <dbReference type="ARBA" id="ARBA00001974"/>
    </source>
</evidence>
<evidence type="ECO:0000256" key="4">
    <source>
        <dbReference type="ARBA" id="ARBA00023002"/>
    </source>
</evidence>
<feature type="domain" description="FAD dependent oxidoreductase" evidence="5">
    <location>
        <begin position="5"/>
        <end position="359"/>
    </location>
</feature>
<proteinExistence type="predicted"/>
<gene>
    <name evidence="6" type="ORF">F4Y08_09650</name>
</gene>